<dbReference type="Proteomes" id="UP000734854">
    <property type="component" value="Unassembled WGS sequence"/>
</dbReference>
<evidence type="ECO:0000313" key="1">
    <source>
        <dbReference type="EMBL" id="KAG6506826.1"/>
    </source>
</evidence>
<proteinExistence type="predicted"/>
<dbReference type="AlphaFoldDB" id="A0A8J5LBE3"/>
<accession>A0A8J5LBE3</accession>
<gene>
    <name evidence="1" type="ORF">ZIOFF_032156</name>
</gene>
<name>A0A8J5LBE3_ZINOF</name>
<comment type="caution">
    <text evidence="1">The sequence shown here is derived from an EMBL/GenBank/DDBJ whole genome shotgun (WGS) entry which is preliminary data.</text>
</comment>
<reference evidence="1 2" key="1">
    <citation type="submission" date="2020-08" db="EMBL/GenBank/DDBJ databases">
        <title>Plant Genome Project.</title>
        <authorList>
            <person name="Zhang R.-G."/>
        </authorList>
    </citation>
    <scope>NUCLEOTIDE SEQUENCE [LARGE SCALE GENOMIC DNA]</scope>
    <source>
        <tissue evidence="1">Rhizome</tissue>
    </source>
</reference>
<evidence type="ECO:0000313" key="2">
    <source>
        <dbReference type="Proteomes" id="UP000734854"/>
    </source>
</evidence>
<sequence length="130" mass="14414">MVVAHIHVEINWTNMYASSAAGCMRAAPCAGIAFISMRLLSHEEAKLPHYDSSALHQSRGCLRFGHGEFPTNLVRRYTNGIGSFGFPEVFWMNEEEDSDPMDLRSSAGYRMEGRVASLAWKVLIDPHGAA</sequence>
<protein>
    <submittedName>
        <fullName evidence="1">Uncharacterized protein</fullName>
    </submittedName>
</protein>
<dbReference type="EMBL" id="JACMSC010000009">
    <property type="protein sequence ID" value="KAG6506826.1"/>
    <property type="molecule type" value="Genomic_DNA"/>
</dbReference>
<organism evidence="1 2">
    <name type="scientific">Zingiber officinale</name>
    <name type="common">Ginger</name>
    <name type="synonym">Amomum zingiber</name>
    <dbReference type="NCBI Taxonomy" id="94328"/>
    <lineage>
        <taxon>Eukaryota</taxon>
        <taxon>Viridiplantae</taxon>
        <taxon>Streptophyta</taxon>
        <taxon>Embryophyta</taxon>
        <taxon>Tracheophyta</taxon>
        <taxon>Spermatophyta</taxon>
        <taxon>Magnoliopsida</taxon>
        <taxon>Liliopsida</taxon>
        <taxon>Zingiberales</taxon>
        <taxon>Zingiberaceae</taxon>
        <taxon>Zingiber</taxon>
    </lineage>
</organism>
<keyword evidence="2" id="KW-1185">Reference proteome</keyword>